<feature type="region of interest" description="Disordered" evidence="6">
    <location>
        <begin position="143"/>
        <end position="177"/>
    </location>
</feature>
<dbReference type="SMART" id="SM00131">
    <property type="entry name" value="KU"/>
    <property type="match status" value="2"/>
</dbReference>
<evidence type="ECO:0000259" key="8">
    <source>
        <dbReference type="PROSITE" id="PS50279"/>
    </source>
</evidence>
<dbReference type="SUPFAM" id="SSF57362">
    <property type="entry name" value="BPTI-like"/>
    <property type="match status" value="2"/>
</dbReference>
<evidence type="ECO:0000313" key="9">
    <source>
        <dbReference type="EMBL" id="CEK80786.1"/>
    </source>
</evidence>
<feature type="chain" id="PRO_5002124268" description="BPTI/Kunitz inhibitor domain-containing protein" evidence="7">
    <location>
        <begin position="29"/>
        <end position="523"/>
    </location>
</feature>
<dbReference type="PROSITE" id="PS00280">
    <property type="entry name" value="BPTI_KUNITZ_1"/>
    <property type="match status" value="1"/>
</dbReference>
<accession>A0A0B7ALC0</accession>
<feature type="domain" description="BPTI/Kunitz inhibitor" evidence="8">
    <location>
        <begin position="278"/>
        <end position="328"/>
    </location>
</feature>
<dbReference type="PANTHER" id="PTHR10083:SF373">
    <property type="entry name" value="SERINE PEPTIDASE INHIBITOR, KUNITZ TYPE, 2"/>
    <property type="match status" value="1"/>
</dbReference>
<dbReference type="GO" id="GO:0004867">
    <property type="term" value="F:serine-type endopeptidase inhibitor activity"/>
    <property type="evidence" value="ECO:0007669"/>
    <property type="project" value="UniProtKB-KW"/>
</dbReference>
<dbReference type="AlphaFoldDB" id="A0A0B7ALC0"/>
<dbReference type="FunFam" id="4.10.410.10:FF:000011">
    <property type="entry name" value="Tissue factor pathway inhibitor"/>
    <property type="match status" value="1"/>
</dbReference>
<evidence type="ECO:0000256" key="4">
    <source>
        <dbReference type="ARBA" id="ARBA00022900"/>
    </source>
</evidence>
<evidence type="ECO:0000256" key="2">
    <source>
        <dbReference type="ARBA" id="ARBA00022525"/>
    </source>
</evidence>
<feature type="compositionally biased region" description="Low complexity" evidence="6">
    <location>
        <begin position="375"/>
        <end position="414"/>
    </location>
</feature>
<proteinExistence type="predicted"/>
<dbReference type="InterPro" id="IPR002223">
    <property type="entry name" value="Kunitz_BPTI"/>
</dbReference>
<feature type="domain" description="BPTI/Kunitz inhibitor" evidence="8">
    <location>
        <begin position="224"/>
        <end position="274"/>
    </location>
</feature>
<evidence type="ECO:0000256" key="1">
    <source>
        <dbReference type="ARBA" id="ARBA00004613"/>
    </source>
</evidence>
<evidence type="ECO:0000256" key="6">
    <source>
        <dbReference type="SAM" id="MobiDB-lite"/>
    </source>
</evidence>
<name>A0A0B7ALC0_9EUPU</name>
<comment type="subcellular location">
    <subcellularLocation>
        <location evidence="1">Secreted</location>
    </subcellularLocation>
</comment>
<dbReference type="InterPro" id="IPR050098">
    <property type="entry name" value="TFPI/VKTCI-like"/>
</dbReference>
<sequence>MLEVNMSTNLCKLLLVALATSFISLASGISPYQDLICRRTIQYNVPCNLTCTDGLARPAGCEICECRESMCTRSDAPITCDKGWHCEVQQTGKNWFRIDVTVCVADEGDNNKHTEETDKTTTTSSITTSIRATSTTITITSAAVNSKPTETPRTSTNTTVTPRQSATSPTTWNRTETEPTTCEQKGRCDGSSNCLDLEYECRSDGKCCKRESSRAETSTDIPRCQQRPDFGYCRSPVNKHIFNINTSRCIPIFYGGCGYSKNMFDSKEECIEICEKPCKMPLSDGPCRANIPRYFYDITQRKCIIFDYGGCQGNENNFRTAEACEVQCRMMYQENSISSKFGSVPKTHIIFPTRNENSGIGTEGVSSENYNSTEGVSNNNSNSKGGVSTDSSTSTESVSNDSSASTESASNDSSNSKEDVSNDNSASTEGVSNDNSNSEEGSSTSKESLSTDSSASREDNNFVNSNNDDIRSTTQPDFDETIESSTKNIGIINTPGHNPDSNVPLHMLAFAGKSGSRGFRKPQ</sequence>
<dbReference type="InterPro" id="IPR036880">
    <property type="entry name" value="Kunitz_BPTI_sf"/>
</dbReference>
<keyword evidence="2" id="KW-0964">Secreted</keyword>
<feature type="compositionally biased region" description="Low complexity" evidence="6">
    <location>
        <begin position="143"/>
        <end position="162"/>
    </location>
</feature>
<evidence type="ECO:0000256" key="7">
    <source>
        <dbReference type="SAM" id="SignalP"/>
    </source>
</evidence>
<reference evidence="9" key="1">
    <citation type="submission" date="2014-12" db="EMBL/GenBank/DDBJ databases">
        <title>Insight into the proteome of Arion vulgaris.</title>
        <authorList>
            <person name="Aradska J."/>
            <person name="Bulat T."/>
            <person name="Smidak R."/>
            <person name="Sarate P."/>
            <person name="Gangsoo J."/>
            <person name="Sialana F."/>
            <person name="Bilban M."/>
            <person name="Lubec G."/>
        </authorList>
    </citation>
    <scope>NUCLEOTIDE SEQUENCE</scope>
    <source>
        <tissue evidence="9">Skin</tissue>
    </source>
</reference>
<dbReference type="Gene3D" id="4.10.410.10">
    <property type="entry name" value="Pancreatic trypsin inhibitor Kunitz domain"/>
    <property type="match status" value="2"/>
</dbReference>
<keyword evidence="4" id="KW-0722">Serine protease inhibitor</keyword>
<dbReference type="PANTHER" id="PTHR10083">
    <property type="entry name" value="KUNITZ-TYPE PROTEASE INHIBITOR-RELATED"/>
    <property type="match status" value="1"/>
</dbReference>
<feature type="region of interest" description="Disordered" evidence="6">
    <location>
        <begin position="352"/>
        <end position="479"/>
    </location>
</feature>
<organism evidence="9">
    <name type="scientific">Arion vulgaris</name>
    <dbReference type="NCBI Taxonomy" id="1028688"/>
    <lineage>
        <taxon>Eukaryota</taxon>
        <taxon>Metazoa</taxon>
        <taxon>Spiralia</taxon>
        <taxon>Lophotrochozoa</taxon>
        <taxon>Mollusca</taxon>
        <taxon>Gastropoda</taxon>
        <taxon>Heterobranchia</taxon>
        <taxon>Euthyneura</taxon>
        <taxon>Panpulmonata</taxon>
        <taxon>Eupulmonata</taxon>
        <taxon>Stylommatophora</taxon>
        <taxon>Helicina</taxon>
        <taxon>Arionoidea</taxon>
        <taxon>Arionidae</taxon>
        <taxon>Arion</taxon>
    </lineage>
</organism>
<keyword evidence="3" id="KW-0646">Protease inhibitor</keyword>
<evidence type="ECO:0000256" key="3">
    <source>
        <dbReference type="ARBA" id="ARBA00022690"/>
    </source>
</evidence>
<dbReference type="GO" id="GO:0005615">
    <property type="term" value="C:extracellular space"/>
    <property type="evidence" value="ECO:0007669"/>
    <property type="project" value="TreeGrafter"/>
</dbReference>
<feature type="compositionally biased region" description="Polar residues" evidence="6">
    <location>
        <begin position="354"/>
        <end position="374"/>
    </location>
</feature>
<feature type="compositionally biased region" description="Polar residues" evidence="6">
    <location>
        <begin position="461"/>
        <end position="476"/>
    </location>
</feature>
<protein>
    <recommendedName>
        <fullName evidence="8">BPTI/Kunitz inhibitor domain-containing protein</fullName>
    </recommendedName>
</protein>
<dbReference type="Pfam" id="PF00014">
    <property type="entry name" value="Kunitz_BPTI"/>
    <property type="match status" value="2"/>
</dbReference>
<dbReference type="EMBL" id="HACG01033921">
    <property type="protein sequence ID" value="CEK80786.1"/>
    <property type="molecule type" value="Transcribed_RNA"/>
</dbReference>
<feature type="signal peptide" evidence="7">
    <location>
        <begin position="1"/>
        <end position="28"/>
    </location>
</feature>
<feature type="compositionally biased region" description="Low complexity" evidence="6">
    <location>
        <begin position="432"/>
        <end position="454"/>
    </location>
</feature>
<dbReference type="InterPro" id="IPR020901">
    <property type="entry name" value="Prtase_inh_Kunz-CS"/>
</dbReference>
<keyword evidence="7" id="KW-0732">Signal</keyword>
<feature type="compositionally biased region" description="Polar residues" evidence="6">
    <location>
        <begin position="422"/>
        <end position="431"/>
    </location>
</feature>
<gene>
    <name evidence="9" type="primary">ORF122699</name>
</gene>
<dbReference type="PROSITE" id="PS50279">
    <property type="entry name" value="BPTI_KUNITZ_2"/>
    <property type="match status" value="2"/>
</dbReference>
<evidence type="ECO:0000256" key="5">
    <source>
        <dbReference type="ARBA" id="ARBA00023157"/>
    </source>
</evidence>
<dbReference type="PRINTS" id="PR00759">
    <property type="entry name" value="BASICPTASE"/>
</dbReference>
<dbReference type="CDD" id="cd00109">
    <property type="entry name" value="Kunitz-type"/>
    <property type="match status" value="1"/>
</dbReference>
<keyword evidence="5" id="KW-1015">Disulfide bond</keyword>